<evidence type="ECO:0000313" key="3">
    <source>
        <dbReference type="Proteomes" id="UP000239800"/>
    </source>
</evidence>
<feature type="domain" description="N-acetyltransferase" evidence="1">
    <location>
        <begin position="11"/>
        <end position="173"/>
    </location>
</feature>
<sequence length="195" mass="22757">MERYLFTSERLGFRAWKPEDLHFIDELNSDHEVMRYFPSIPNREQNKSLLLRMIDLYETNEYCYFPVEKLSSGQFVGFIGIADQDYPAPFTPGVDIGWRLKKEFWGQGLASEGANRVLQYGFQEIGLDRIFSIAPKINKASIAVMRKIGLDYLTDFSHPKLKDHPNLESCKVYQLYRTDYLAKELCLSRFNLHPG</sequence>
<dbReference type="InterPro" id="IPR051531">
    <property type="entry name" value="N-acetyltransferase"/>
</dbReference>
<dbReference type="Pfam" id="PF13302">
    <property type="entry name" value="Acetyltransf_3"/>
    <property type="match status" value="1"/>
</dbReference>
<proteinExistence type="predicted"/>
<dbReference type="Proteomes" id="UP000239800">
    <property type="component" value="Unassembled WGS sequence"/>
</dbReference>
<dbReference type="GO" id="GO:0016747">
    <property type="term" value="F:acyltransferase activity, transferring groups other than amino-acyl groups"/>
    <property type="evidence" value="ECO:0007669"/>
    <property type="project" value="InterPro"/>
</dbReference>
<evidence type="ECO:0000313" key="2">
    <source>
        <dbReference type="EMBL" id="PQB03696.1"/>
    </source>
</evidence>
<comment type="caution">
    <text evidence="2">The sequence shown here is derived from an EMBL/GenBank/DDBJ whole genome shotgun (WGS) entry which is preliminary data.</text>
</comment>
<dbReference type="RefSeq" id="WP_104811618.1">
    <property type="nucleotide sequence ID" value="NZ_MQUB01000001.1"/>
</dbReference>
<organism evidence="2 3">
    <name type="scientific">Aureitalea marina</name>
    <dbReference type="NCBI Taxonomy" id="930804"/>
    <lineage>
        <taxon>Bacteria</taxon>
        <taxon>Pseudomonadati</taxon>
        <taxon>Bacteroidota</taxon>
        <taxon>Flavobacteriia</taxon>
        <taxon>Flavobacteriales</taxon>
        <taxon>Flavobacteriaceae</taxon>
        <taxon>Aureitalea</taxon>
    </lineage>
</organism>
<dbReference type="AlphaFoldDB" id="A0A2S7KM41"/>
<dbReference type="EMBL" id="MQUB01000001">
    <property type="protein sequence ID" value="PQB03696.1"/>
    <property type="molecule type" value="Genomic_DNA"/>
</dbReference>
<gene>
    <name evidence="2" type="ORF">BST85_01350</name>
</gene>
<reference evidence="2 3" key="1">
    <citation type="submission" date="2016-11" db="EMBL/GenBank/DDBJ databases">
        <title>Trade-off between light-utilization and light-protection in marine flavobacteria.</title>
        <authorList>
            <person name="Kumagai Y."/>
        </authorList>
    </citation>
    <scope>NUCLEOTIDE SEQUENCE [LARGE SCALE GENOMIC DNA]</scope>
    <source>
        <strain evidence="2 3">NBRC 107741</strain>
    </source>
</reference>
<dbReference type="OrthoDB" id="9788916at2"/>
<dbReference type="SUPFAM" id="SSF55729">
    <property type="entry name" value="Acyl-CoA N-acyltransferases (Nat)"/>
    <property type="match status" value="1"/>
</dbReference>
<dbReference type="PANTHER" id="PTHR43792">
    <property type="entry name" value="GNAT FAMILY, PUTATIVE (AFU_ORTHOLOGUE AFUA_3G00765)-RELATED-RELATED"/>
    <property type="match status" value="1"/>
</dbReference>
<keyword evidence="3" id="KW-1185">Reference proteome</keyword>
<protein>
    <recommendedName>
        <fullName evidence="1">N-acetyltransferase domain-containing protein</fullName>
    </recommendedName>
</protein>
<dbReference type="InterPro" id="IPR016181">
    <property type="entry name" value="Acyl_CoA_acyltransferase"/>
</dbReference>
<evidence type="ECO:0000259" key="1">
    <source>
        <dbReference type="PROSITE" id="PS51186"/>
    </source>
</evidence>
<name>A0A2S7KM41_9FLAO</name>
<dbReference type="PANTHER" id="PTHR43792:SF1">
    <property type="entry name" value="N-ACETYLTRANSFERASE DOMAIN-CONTAINING PROTEIN"/>
    <property type="match status" value="1"/>
</dbReference>
<dbReference type="Gene3D" id="3.40.630.30">
    <property type="match status" value="1"/>
</dbReference>
<accession>A0A2S7KM41</accession>
<dbReference type="PROSITE" id="PS51186">
    <property type="entry name" value="GNAT"/>
    <property type="match status" value="1"/>
</dbReference>
<dbReference type="InterPro" id="IPR000182">
    <property type="entry name" value="GNAT_dom"/>
</dbReference>